<dbReference type="GO" id="GO:0005829">
    <property type="term" value="C:cytosol"/>
    <property type="evidence" value="ECO:0007669"/>
    <property type="project" value="TreeGrafter"/>
</dbReference>
<evidence type="ECO:0000256" key="1">
    <source>
        <dbReference type="ARBA" id="ARBA00010122"/>
    </source>
</evidence>
<sequence>MSTLLFVEILRPRNAGRMVRRAQSDAHRRSLRAVPDSAALSELARAQLQPRLQEALVVTGLYRQRAERPYHHARRGGSDYTAALLGEALGVGRVDIWTDVPGITHRSARGAGVSASIKSVSKKRRKWPPSAPKSCTPPCCRRCAATFRFCRLEQDPAAGGTLVCNTTENPPLFRALALRRKQTLLTLHSLNMLHARGFWPRCSTFSRATTSPSI</sequence>
<name>A0A939NL37_SERMA</name>
<dbReference type="PANTHER" id="PTHR21499:SF59">
    <property type="entry name" value="ASPARTOKINASE"/>
    <property type="match status" value="1"/>
</dbReference>
<dbReference type="AlphaFoldDB" id="A0A939NL37"/>
<comment type="similarity">
    <text evidence="1">Belongs to the aspartokinase family.</text>
</comment>
<dbReference type="GO" id="GO:0009090">
    <property type="term" value="P:homoserine biosynthetic process"/>
    <property type="evidence" value="ECO:0007669"/>
    <property type="project" value="TreeGrafter"/>
</dbReference>
<dbReference type="GO" id="GO:0009089">
    <property type="term" value="P:lysine biosynthetic process via diaminopimelate"/>
    <property type="evidence" value="ECO:0007669"/>
    <property type="project" value="TreeGrafter"/>
</dbReference>
<dbReference type="GO" id="GO:0004072">
    <property type="term" value="F:aspartate kinase activity"/>
    <property type="evidence" value="ECO:0007669"/>
    <property type="project" value="TreeGrafter"/>
</dbReference>
<evidence type="ECO:0000259" key="2">
    <source>
        <dbReference type="Pfam" id="PF00696"/>
    </source>
</evidence>
<proteinExistence type="inferred from homology"/>
<dbReference type="EMBL" id="JAGETR010000077">
    <property type="protein sequence ID" value="MBO2006953.1"/>
    <property type="molecule type" value="Genomic_DNA"/>
</dbReference>
<comment type="caution">
    <text evidence="3">The sequence shown here is derived from an EMBL/GenBank/DDBJ whole genome shotgun (WGS) entry which is preliminary data.</text>
</comment>
<feature type="domain" description="Aspartate/glutamate/uridylate kinase" evidence="2">
    <location>
        <begin position="36"/>
        <end position="105"/>
    </location>
</feature>
<dbReference type="Pfam" id="PF00696">
    <property type="entry name" value="AA_kinase"/>
    <property type="match status" value="1"/>
</dbReference>
<dbReference type="Gene3D" id="3.40.1160.10">
    <property type="entry name" value="Acetylglutamate kinase-like"/>
    <property type="match status" value="1"/>
</dbReference>
<evidence type="ECO:0000313" key="3">
    <source>
        <dbReference type="EMBL" id="MBO2006953.1"/>
    </source>
</evidence>
<dbReference type="SUPFAM" id="SSF53633">
    <property type="entry name" value="Carbamate kinase-like"/>
    <property type="match status" value="1"/>
</dbReference>
<dbReference type="InterPro" id="IPR036393">
    <property type="entry name" value="AceGlu_kinase-like_sf"/>
</dbReference>
<organism evidence="3">
    <name type="scientific">Serratia marcescens</name>
    <dbReference type="NCBI Taxonomy" id="615"/>
    <lineage>
        <taxon>Bacteria</taxon>
        <taxon>Pseudomonadati</taxon>
        <taxon>Pseudomonadota</taxon>
        <taxon>Gammaproteobacteria</taxon>
        <taxon>Enterobacterales</taxon>
        <taxon>Yersiniaceae</taxon>
        <taxon>Serratia</taxon>
    </lineage>
</organism>
<protein>
    <recommendedName>
        <fullName evidence="2">Aspartate/glutamate/uridylate kinase domain-containing protein</fullName>
    </recommendedName>
</protein>
<dbReference type="InterPro" id="IPR001048">
    <property type="entry name" value="Asp/Glu/Uridylate_kinase"/>
</dbReference>
<reference evidence="3" key="1">
    <citation type="submission" date="2021-03" db="EMBL/GenBank/DDBJ databases">
        <title>Molecular epidemiology and mechanisms of colistin and carbapenem resistance in Enterobacteriaceae from clinical isolates, the environment and porcine samples in Pretoria, South Africa.</title>
        <authorList>
            <person name="Bogoshi D."/>
            <person name="Mbelle N.M."/>
            <person name="Naidoo V."/>
            <person name="Osei Sekyere J."/>
        </authorList>
    </citation>
    <scope>NUCLEOTIDE SEQUENCE</scope>
    <source>
        <strain evidence="3">C080</strain>
    </source>
</reference>
<gene>
    <name evidence="3" type="ORF">J4732_12910</name>
</gene>
<accession>A0A939NL37</accession>
<dbReference type="PANTHER" id="PTHR21499">
    <property type="entry name" value="ASPARTATE KINASE"/>
    <property type="match status" value="1"/>
</dbReference>